<dbReference type="Pfam" id="PF16126">
    <property type="entry name" value="DUF4838"/>
    <property type="match status" value="1"/>
</dbReference>
<dbReference type="GO" id="GO:0005975">
    <property type="term" value="P:carbohydrate metabolic process"/>
    <property type="evidence" value="ECO:0007669"/>
    <property type="project" value="UniProtKB-ARBA"/>
</dbReference>
<evidence type="ECO:0000256" key="1">
    <source>
        <dbReference type="ARBA" id="ARBA00022801"/>
    </source>
</evidence>
<evidence type="ECO:0000313" key="5">
    <source>
        <dbReference type="EMBL" id="RAV22530.1"/>
    </source>
</evidence>
<keyword evidence="1" id="KW-0378">Hydrolase</keyword>
<reference evidence="5 6" key="1">
    <citation type="journal article" date="2009" name="Int. J. Syst. Evol. Microbiol.">
        <title>Paenibacillus contaminans sp. nov., isolated from a contaminated laboratory plate.</title>
        <authorList>
            <person name="Chou J.H."/>
            <person name="Lee J.H."/>
            <person name="Lin M.C."/>
            <person name="Chang P.S."/>
            <person name="Arun A.B."/>
            <person name="Young C.C."/>
            <person name="Chen W.M."/>
        </authorList>
    </citation>
    <scope>NUCLEOTIDE SEQUENCE [LARGE SCALE GENOMIC DNA]</scope>
    <source>
        <strain evidence="5 6">CKOBP-6</strain>
    </source>
</reference>
<evidence type="ECO:0000256" key="3">
    <source>
        <dbReference type="SAM" id="SignalP"/>
    </source>
</evidence>
<dbReference type="SUPFAM" id="SSF55545">
    <property type="entry name" value="beta-N-acetylhexosaminidase-like domain"/>
    <property type="match status" value="1"/>
</dbReference>
<dbReference type="Pfam" id="PF00395">
    <property type="entry name" value="SLH"/>
    <property type="match status" value="3"/>
</dbReference>
<feature type="domain" description="SLH" evidence="4">
    <location>
        <begin position="157"/>
        <end position="219"/>
    </location>
</feature>
<dbReference type="Gene3D" id="3.30.379.10">
    <property type="entry name" value="Chitobiase/beta-hexosaminidase domain 2-like"/>
    <property type="match status" value="1"/>
</dbReference>
<feature type="domain" description="SLH" evidence="4">
    <location>
        <begin position="34"/>
        <end position="92"/>
    </location>
</feature>
<dbReference type="RefSeq" id="WP_113029936.1">
    <property type="nucleotide sequence ID" value="NZ_QMFB01000002.1"/>
</dbReference>
<evidence type="ECO:0000313" key="6">
    <source>
        <dbReference type="Proteomes" id="UP000250369"/>
    </source>
</evidence>
<evidence type="ECO:0000259" key="4">
    <source>
        <dbReference type="PROSITE" id="PS51272"/>
    </source>
</evidence>
<dbReference type="InterPro" id="IPR029018">
    <property type="entry name" value="Hex-like_dom2"/>
</dbReference>
<dbReference type="PANTHER" id="PTHR47406:SF2">
    <property type="entry name" value="ALPHA GLUCURONIDASE N-TERMINAL DOMAIN-CONTAINING PROTEIN"/>
    <property type="match status" value="1"/>
</dbReference>
<dbReference type="Proteomes" id="UP000250369">
    <property type="component" value="Unassembled WGS sequence"/>
</dbReference>
<feature type="region of interest" description="Disordered" evidence="2">
    <location>
        <begin position="278"/>
        <end position="358"/>
    </location>
</feature>
<proteinExistence type="predicted"/>
<dbReference type="EMBL" id="QMFB01000002">
    <property type="protein sequence ID" value="RAV22530.1"/>
    <property type="molecule type" value="Genomic_DNA"/>
</dbReference>
<dbReference type="InterPro" id="IPR032287">
    <property type="entry name" value="DUF4838"/>
</dbReference>
<dbReference type="Gene3D" id="2.60.120.260">
    <property type="entry name" value="Galactose-binding domain-like"/>
    <property type="match status" value="2"/>
</dbReference>
<organism evidence="5 6">
    <name type="scientific">Paenibacillus contaminans</name>
    <dbReference type="NCBI Taxonomy" id="450362"/>
    <lineage>
        <taxon>Bacteria</taxon>
        <taxon>Bacillati</taxon>
        <taxon>Bacillota</taxon>
        <taxon>Bacilli</taxon>
        <taxon>Bacillales</taxon>
        <taxon>Paenibacillaceae</taxon>
        <taxon>Paenibacillus</taxon>
    </lineage>
</organism>
<feature type="compositionally biased region" description="Low complexity" evidence="2">
    <location>
        <begin position="285"/>
        <end position="356"/>
    </location>
</feature>
<sequence length="1351" mass="149258">MISKRLMRQVTMLVLALLIMLGAVPLYAGANAAGNDANPQDFRGHWAEHTVERWINQSMLVGYEDGAMKPNRPLTRGEFIVLLNRAFGLEEMADIHFADVTESSWLYREVAIAVQAGYVNGYANGTIGVNDAITRQEAAVMIARIMGLSEQPETEEPVYQDAGLIAGWSRAAIAKLEKLGIMTGYPDGGFHPLQTMTRAEAIVSMDRMLAQLEQDYTIDKPGVYDFSDIQHALKWNIIVTVSGVTLRNVTIEGNIVLGGGVKESDVTLEHVQFGGKMISKDHTGAPESTPTSTAALTSTPTPTSTKETTPTPTSTSTPAPTPTNTPGSTPTSTNDPSPTPTATTIPTPTPGGTAQPEPLMPVVNGEAKAIVVTEASASQQVIDAANTLIDYVRKSTGATLPRMSAAEAESQTGDDILIYVGYIGAFSDSASIDQELLNLDDDGFVIFPEKEANVITIAGPTDWGTEFGVYEFLERYVGVWWLLPGADGEDVPLQSSLSVSGGTVREEPAFFSRAFDSSIENTTVRKAWTRHNRMHKRVDHDHSFWKILHPSQYQSVYPDFYPANNGLLTTNGGWQICFSVPQTVGVVSQMILDYFEQNPQATSFSLSVNDNGGFCEQNPNHPLYPNKLNSIGFQDMSNIYFGWLNEVANIVFAEFPDKYIGTIAYHEVYDPPTNVTLPPNVIVYITDERLSWGDEGMEAAGKTFSENWLSVAPGVAFYEYLYGSIYTVPRTDLHQMADVYKYAYDAGVSAHFAELYPNFGEGPKPWLSARLQWDAEADVDQLLYEWYVRAVGEEAAPYLAQYYSIWENFWEADIFESSWYQSWQQKNPRPNFMPLTDATYLKAVSLADVETSRHLMEAVVANAQTQQQKKRAEILMRAFEYYEASILSYPGSKPYEPITNSAQGVSALNQMMVKLKKADQRLKLVDEFAGHEILQHPFTPAEGGMAWSGVNSNDVMALVEWMKDEPSNGEVRSYAVQLADDAELEYARNYVKLLLALADQAETLNENASLETGLGGQVMNDAPPWWYWMEYGQDENNMHRTDTVAYSGVYSLETIGLKLGGPVQEVDVQPGYHGMSVYYYTPAGTDTNGKIIVGMNLLDANNQWLGSMGTETKAVSDSAGRWSIVEWVGKIPQQIHGVPVSKAQIIVQIRDFTGTEPLYLDDINFFRLDDPYTTEPVEISELNYNTSFEIGSAGVDDAQPWSYWVDGGMTATRTMSRSDTFAKSGDYSLKMSEIEFGSVVQNLSNLVLPQQPGTYKLQAYYYVPEGTQTNETISIGINLKDKNHIYLDGVTSATINVGADTGSWHLIEWEGEIPSEINGTPVEVLQIGVLARDFAAGEAIYLDDVRLFKAE</sequence>
<dbReference type="PROSITE" id="PS51272">
    <property type="entry name" value="SLH"/>
    <property type="match status" value="3"/>
</dbReference>
<name>A0A329MSK8_9BACL</name>
<dbReference type="InterPro" id="IPR001119">
    <property type="entry name" value="SLH_dom"/>
</dbReference>
<protein>
    <recommendedName>
        <fullName evidence="4">SLH domain-containing protein</fullName>
    </recommendedName>
</protein>
<keyword evidence="6" id="KW-1185">Reference proteome</keyword>
<dbReference type="PANTHER" id="PTHR47406">
    <property type="entry name" value="COAGULATION FACTOR 5/8 TYPE, C-TERMINAL"/>
    <property type="match status" value="1"/>
</dbReference>
<feature type="signal peptide" evidence="3">
    <location>
        <begin position="1"/>
        <end position="28"/>
    </location>
</feature>
<feature type="chain" id="PRO_5038939545" description="SLH domain-containing protein" evidence="3">
    <location>
        <begin position="29"/>
        <end position="1351"/>
    </location>
</feature>
<accession>A0A329MSK8</accession>
<keyword evidence="3" id="KW-0732">Signal</keyword>
<evidence type="ECO:0000256" key="2">
    <source>
        <dbReference type="SAM" id="MobiDB-lite"/>
    </source>
</evidence>
<comment type="caution">
    <text evidence="5">The sequence shown here is derived from an EMBL/GenBank/DDBJ whole genome shotgun (WGS) entry which is preliminary data.</text>
</comment>
<gene>
    <name evidence="5" type="ORF">DQG23_06235</name>
</gene>
<dbReference type="GO" id="GO:0016787">
    <property type="term" value="F:hydrolase activity"/>
    <property type="evidence" value="ECO:0007669"/>
    <property type="project" value="UniProtKB-KW"/>
</dbReference>
<feature type="domain" description="SLH" evidence="4">
    <location>
        <begin position="93"/>
        <end position="156"/>
    </location>
</feature>
<dbReference type="OrthoDB" id="1099022at2"/>